<dbReference type="SUPFAM" id="SSF53335">
    <property type="entry name" value="S-adenosyl-L-methionine-dependent methyltransferases"/>
    <property type="match status" value="1"/>
</dbReference>
<feature type="transmembrane region" description="Helical" evidence="2">
    <location>
        <begin position="148"/>
        <end position="169"/>
    </location>
</feature>
<keyword evidence="3" id="KW-0808">Transferase</keyword>
<dbReference type="GO" id="GO:0006596">
    <property type="term" value="P:polyamine biosynthetic process"/>
    <property type="evidence" value="ECO:0007669"/>
    <property type="project" value="UniProtKB-KW"/>
</dbReference>
<keyword evidence="2" id="KW-0472">Membrane</keyword>
<dbReference type="InterPro" id="IPR029063">
    <property type="entry name" value="SAM-dependent_MTases_sf"/>
</dbReference>
<accession>A0A6J4RGE9</accession>
<dbReference type="EMBL" id="CADCVP010000006">
    <property type="protein sequence ID" value="CAA9470440.1"/>
    <property type="molecule type" value="Genomic_DNA"/>
</dbReference>
<dbReference type="NCBIfam" id="NF037959">
    <property type="entry name" value="MFS_SpdSyn"/>
    <property type="match status" value="1"/>
</dbReference>
<feature type="transmembrane region" description="Helical" evidence="2">
    <location>
        <begin position="46"/>
        <end position="66"/>
    </location>
</feature>
<name>A0A6J4RGE9_9ACTN</name>
<dbReference type="CDD" id="cd02440">
    <property type="entry name" value="AdoMet_MTases"/>
    <property type="match status" value="1"/>
</dbReference>
<protein>
    <submittedName>
        <fullName evidence="3">Spermidine synthase</fullName>
        <ecNumber evidence="3">2.5.1.16</ecNumber>
    </submittedName>
</protein>
<reference evidence="3" key="1">
    <citation type="submission" date="2020-02" db="EMBL/GenBank/DDBJ databases">
        <authorList>
            <person name="Meier V. D."/>
        </authorList>
    </citation>
    <scope>NUCLEOTIDE SEQUENCE</scope>
    <source>
        <strain evidence="3">AVDCRST_MAG69</strain>
    </source>
</reference>
<evidence type="ECO:0000256" key="1">
    <source>
        <dbReference type="ARBA" id="ARBA00023115"/>
    </source>
</evidence>
<keyword evidence="2" id="KW-0812">Transmembrane</keyword>
<feature type="transmembrane region" description="Helical" evidence="2">
    <location>
        <begin position="78"/>
        <end position="100"/>
    </location>
</feature>
<proteinExistence type="predicted"/>
<dbReference type="Gene3D" id="1.20.1250.20">
    <property type="entry name" value="MFS general substrate transporter like domains"/>
    <property type="match status" value="1"/>
</dbReference>
<feature type="transmembrane region" description="Helical" evidence="2">
    <location>
        <begin position="175"/>
        <end position="193"/>
    </location>
</feature>
<evidence type="ECO:0000313" key="3">
    <source>
        <dbReference type="EMBL" id="CAA9470440.1"/>
    </source>
</evidence>
<keyword evidence="1" id="KW-0620">Polyamine biosynthesis</keyword>
<dbReference type="PANTHER" id="PTHR43317:SF1">
    <property type="entry name" value="THERMOSPERMINE SYNTHASE ACAULIS5"/>
    <property type="match status" value="1"/>
</dbReference>
<gene>
    <name evidence="3" type="ORF">AVDCRST_MAG69-44</name>
</gene>
<feature type="transmembrane region" description="Helical" evidence="2">
    <location>
        <begin position="106"/>
        <end position="127"/>
    </location>
</feature>
<sequence>MSDSGYRSATAAGLVFLASGAVLVLEILGIRLLAPYVGLTLETTTTVIGTVLAGIAAGAALGGRLADRVADRRLVGGLLAAGGLLALTTVPLLRLLGGVLQGGGDVAALVITLVALFPCATVLSAVTPTVVKLQLRDLETTGSVVGRLSAWATAGALAGTFATGFVIVPLVATDVAILGVGAALLAVGIAMLVRHGANARKVAAGAAAMALLLVGAAAALGAPCDVESTYHCARIAEDPQNPAGRVLVLDDLQHSYVDLADDTHLEFDYTRWIGDAIDAMASPEEPLAAVFLGGGGFTLPRYVLATRPGSEVRVLEVDSDLIDLNRTQLGLETGPDLAVVLGDARVTLRREPPDSADLVVGDAFGGRSIPWHLATTEFVSDIRRVLRPDGLYALNVIDYGALDLLRAEAATLLEQFADVGLIALPDADGSPSGGNLILLGSDRPLPEALERPSRGARFYDRAALERLAAGTDPLRDVDAPADQLLTPGI</sequence>
<dbReference type="AlphaFoldDB" id="A0A6J4RGE9"/>
<organism evidence="3">
    <name type="scientific">uncultured Solirubrobacteraceae bacterium</name>
    <dbReference type="NCBI Taxonomy" id="1162706"/>
    <lineage>
        <taxon>Bacteria</taxon>
        <taxon>Bacillati</taxon>
        <taxon>Actinomycetota</taxon>
        <taxon>Thermoleophilia</taxon>
        <taxon>Solirubrobacterales</taxon>
        <taxon>Solirubrobacteraceae</taxon>
        <taxon>environmental samples</taxon>
    </lineage>
</organism>
<evidence type="ECO:0000256" key="2">
    <source>
        <dbReference type="SAM" id="Phobius"/>
    </source>
</evidence>
<feature type="transmembrane region" description="Helical" evidence="2">
    <location>
        <begin position="12"/>
        <end position="34"/>
    </location>
</feature>
<dbReference type="Gene3D" id="3.40.50.150">
    <property type="entry name" value="Vaccinia Virus protein VP39"/>
    <property type="match status" value="1"/>
</dbReference>
<dbReference type="InterPro" id="IPR036259">
    <property type="entry name" value="MFS_trans_sf"/>
</dbReference>
<keyword evidence="2" id="KW-1133">Transmembrane helix</keyword>
<dbReference type="PANTHER" id="PTHR43317">
    <property type="entry name" value="THERMOSPERMINE SYNTHASE ACAULIS5"/>
    <property type="match status" value="1"/>
</dbReference>
<dbReference type="GO" id="GO:0004766">
    <property type="term" value="F:spermidine synthase activity"/>
    <property type="evidence" value="ECO:0007669"/>
    <property type="project" value="UniProtKB-EC"/>
</dbReference>
<dbReference type="EC" id="2.5.1.16" evidence="3"/>
<feature type="transmembrane region" description="Helical" evidence="2">
    <location>
        <begin position="202"/>
        <end position="222"/>
    </location>
</feature>